<dbReference type="GO" id="GO:0016020">
    <property type="term" value="C:membrane"/>
    <property type="evidence" value="ECO:0007669"/>
    <property type="project" value="InterPro"/>
</dbReference>
<keyword evidence="2" id="KW-1185">Reference proteome</keyword>
<organism evidence="1 2">
    <name type="scientific">Amblyomma americanum</name>
    <name type="common">Lone star tick</name>
    <dbReference type="NCBI Taxonomy" id="6943"/>
    <lineage>
        <taxon>Eukaryota</taxon>
        <taxon>Metazoa</taxon>
        <taxon>Ecdysozoa</taxon>
        <taxon>Arthropoda</taxon>
        <taxon>Chelicerata</taxon>
        <taxon>Arachnida</taxon>
        <taxon>Acari</taxon>
        <taxon>Parasitiformes</taxon>
        <taxon>Ixodida</taxon>
        <taxon>Ixodoidea</taxon>
        <taxon>Ixodidae</taxon>
        <taxon>Amblyomminae</taxon>
        <taxon>Amblyomma</taxon>
    </lineage>
</organism>
<dbReference type="InterPro" id="IPR006813">
    <property type="entry name" value="Glyco_trans_17"/>
</dbReference>
<dbReference type="EMBL" id="JARKHS020020555">
    <property type="protein sequence ID" value="KAK8770798.1"/>
    <property type="molecule type" value="Genomic_DNA"/>
</dbReference>
<dbReference type="AlphaFoldDB" id="A0AAQ4E814"/>
<evidence type="ECO:0000313" key="1">
    <source>
        <dbReference type="EMBL" id="KAK8770798.1"/>
    </source>
</evidence>
<protein>
    <submittedName>
        <fullName evidence="1">Uncharacterized protein</fullName>
    </submittedName>
</protein>
<comment type="caution">
    <text evidence="1">The sequence shown here is derived from an EMBL/GenBank/DDBJ whole genome shotgun (WGS) entry which is preliminary data.</text>
</comment>
<accession>A0AAQ4E814</accession>
<dbReference type="PANTHER" id="PTHR12224:SF0">
    <property type="entry name" value="BETA-1,4-MANNOSYL-GLYCOPROTEIN 4-BETA-N-ACETYLGLUCOSAMINYLTRANSFERASE"/>
    <property type="match status" value="1"/>
</dbReference>
<dbReference type="PANTHER" id="PTHR12224">
    <property type="entry name" value="BETA-1,4-MANNOSYL-GLYCOPROTEIN BETA-1,4-N-ACETYLGLUCOSAMINYL-TRANSFERASE"/>
    <property type="match status" value="1"/>
</dbReference>
<evidence type="ECO:0000313" key="2">
    <source>
        <dbReference type="Proteomes" id="UP001321473"/>
    </source>
</evidence>
<dbReference type="GO" id="GO:0003830">
    <property type="term" value="F:beta-1,4-mannosylglycoprotein 4-beta-N-acetylglucosaminyltransferase activity"/>
    <property type="evidence" value="ECO:0007669"/>
    <property type="project" value="InterPro"/>
</dbReference>
<proteinExistence type="predicted"/>
<gene>
    <name evidence="1" type="ORF">V5799_012737</name>
</gene>
<sequence>MVKHTGPPLRKDNSAHGSLPNCFEEGTVPALEKMCVCRNGWHGDECSIPDVVWSNRRFQEWFSRGLIKRRSKPRLIINGFVFNHELDLLEIRVRELGDAVDYYVICESNYTFFGTTKPLYLQSNLSAGFLREHAHKILPLTVGVFNYGDGNPWAPENYFRTSIWHRGQSKLKHLLRDDDLFMIADADEIPNRDVLLFLKHHDGYGEPVAVSLRWFLYGFFWENRKPVVVGGACTVAFLRHVYENDPLRLRRADKYATRNLSNTRTQQQRWTIKGTPPLYAGWHCSWCFDAHGIQVSILYFQVYR</sequence>
<name>A0AAQ4E814_AMBAM</name>
<dbReference type="Pfam" id="PF04724">
    <property type="entry name" value="Glyco_transf_17"/>
    <property type="match status" value="1"/>
</dbReference>
<reference evidence="1 2" key="1">
    <citation type="journal article" date="2023" name="Arcadia Sci">
        <title>De novo assembly of a long-read Amblyomma americanum tick genome.</title>
        <authorList>
            <person name="Chou S."/>
            <person name="Poskanzer K.E."/>
            <person name="Rollins M."/>
            <person name="Thuy-Boun P.S."/>
        </authorList>
    </citation>
    <scope>NUCLEOTIDE SEQUENCE [LARGE SCALE GENOMIC DNA]</scope>
    <source>
        <strain evidence="1">F_SG_1</strain>
        <tissue evidence="1">Salivary glands</tissue>
    </source>
</reference>
<dbReference type="Proteomes" id="UP001321473">
    <property type="component" value="Unassembled WGS sequence"/>
</dbReference>
<dbReference type="GO" id="GO:0006044">
    <property type="term" value="P:N-acetylglucosamine metabolic process"/>
    <property type="evidence" value="ECO:0007669"/>
    <property type="project" value="TreeGrafter"/>
</dbReference>